<sequence>PEVLAAQYRVQYDKLKKRLQELTYGIGAVGLVSSYLSYSPEIAAR</sequence>
<accession>A0A392QBH4</accession>
<organism evidence="6 7">
    <name type="scientific">Trifolium medium</name>
    <dbReference type="NCBI Taxonomy" id="97028"/>
    <lineage>
        <taxon>Eukaryota</taxon>
        <taxon>Viridiplantae</taxon>
        <taxon>Streptophyta</taxon>
        <taxon>Embryophyta</taxon>
        <taxon>Tracheophyta</taxon>
        <taxon>Spermatophyta</taxon>
        <taxon>Magnoliopsida</taxon>
        <taxon>eudicotyledons</taxon>
        <taxon>Gunneridae</taxon>
        <taxon>Pentapetalae</taxon>
        <taxon>rosids</taxon>
        <taxon>fabids</taxon>
        <taxon>Fabales</taxon>
        <taxon>Fabaceae</taxon>
        <taxon>Papilionoideae</taxon>
        <taxon>50 kb inversion clade</taxon>
        <taxon>NPAAA clade</taxon>
        <taxon>Hologalegina</taxon>
        <taxon>IRL clade</taxon>
        <taxon>Trifolieae</taxon>
        <taxon>Trifolium</taxon>
    </lineage>
</organism>
<dbReference type="InterPro" id="IPR056309">
    <property type="entry name" value="CGL160/ATPI_dom"/>
</dbReference>
<evidence type="ECO:0000259" key="5">
    <source>
        <dbReference type="Pfam" id="PF24763"/>
    </source>
</evidence>
<feature type="non-terminal residue" evidence="6">
    <location>
        <position position="1"/>
    </location>
</feature>
<evidence type="ECO:0000256" key="2">
    <source>
        <dbReference type="ARBA" id="ARBA00022692"/>
    </source>
</evidence>
<evidence type="ECO:0000313" key="6">
    <source>
        <dbReference type="EMBL" id="MCI21494.1"/>
    </source>
</evidence>
<dbReference type="EMBL" id="LXQA010125140">
    <property type="protein sequence ID" value="MCI21494.1"/>
    <property type="molecule type" value="Genomic_DNA"/>
</dbReference>
<keyword evidence="7" id="KW-1185">Reference proteome</keyword>
<dbReference type="GO" id="GO:0016020">
    <property type="term" value="C:membrane"/>
    <property type="evidence" value="ECO:0007669"/>
    <property type="project" value="UniProtKB-SubCell"/>
</dbReference>
<keyword evidence="3" id="KW-1133">Transmembrane helix</keyword>
<reference evidence="6 7" key="1">
    <citation type="journal article" date="2018" name="Front. Plant Sci.">
        <title>Red Clover (Trifolium pratense) and Zigzag Clover (T. medium) - A Picture of Genomic Similarities and Differences.</title>
        <authorList>
            <person name="Dluhosova J."/>
            <person name="Istvanek J."/>
            <person name="Nedelnik J."/>
            <person name="Repkova J."/>
        </authorList>
    </citation>
    <scope>NUCLEOTIDE SEQUENCE [LARGE SCALE GENOMIC DNA]</scope>
    <source>
        <strain evidence="7">cv. 10/8</strain>
        <tissue evidence="6">Leaf</tissue>
    </source>
</reference>
<evidence type="ECO:0000256" key="1">
    <source>
        <dbReference type="ARBA" id="ARBA00004141"/>
    </source>
</evidence>
<comment type="caution">
    <text evidence="6">The sequence shown here is derived from an EMBL/GenBank/DDBJ whole genome shotgun (WGS) entry which is preliminary data.</text>
</comment>
<proteinExistence type="predicted"/>
<evidence type="ECO:0000256" key="3">
    <source>
        <dbReference type="ARBA" id="ARBA00022989"/>
    </source>
</evidence>
<dbReference type="Proteomes" id="UP000265520">
    <property type="component" value="Unassembled WGS sequence"/>
</dbReference>
<dbReference type="Pfam" id="PF24763">
    <property type="entry name" value="CGL160_C"/>
    <property type="match status" value="1"/>
</dbReference>
<comment type="subcellular location">
    <subcellularLocation>
        <location evidence="1">Membrane</location>
        <topology evidence="1">Multi-pass membrane protein</topology>
    </subcellularLocation>
</comment>
<keyword evidence="4" id="KW-0472">Membrane</keyword>
<dbReference type="AlphaFoldDB" id="A0A392QBH4"/>
<keyword evidence="2" id="KW-0812">Transmembrane</keyword>
<evidence type="ECO:0000313" key="7">
    <source>
        <dbReference type="Proteomes" id="UP000265520"/>
    </source>
</evidence>
<feature type="domain" description="CGL160/ATPI" evidence="5">
    <location>
        <begin position="1"/>
        <end position="44"/>
    </location>
</feature>
<protein>
    <submittedName>
        <fullName evidence="6">ATP synthase protein I</fullName>
    </submittedName>
</protein>
<evidence type="ECO:0000256" key="4">
    <source>
        <dbReference type="ARBA" id="ARBA00023136"/>
    </source>
</evidence>
<name>A0A392QBH4_9FABA</name>